<dbReference type="Proteomes" id="UP001187192">
    <property type="component" value="Unassembled WGS sequence"/>
</dbReference>
<sequence length="742" mass="80794">MPKIFGTTPDVIAWSDRSCTVTLRQVICKREAPQSDGNTGGVSVIGSLMLKSVTVTQGLDLAAGGVNFIYRNDGGYDSWLGRLATHLVHNPHIAFPSLFLVPSEDPDAIRGGELHGQVTDGRSTTKNSTIRVALLEPSPTVTGRQIMPTARTHSPTNPHNGVRAGDTADDVVCYSDFSDQRVIVRVEKFVDLIVSEGDRSTVLAADLRDAFRHVYIFSPSNLPGLADISSPATRGVANGNSSKDGVDNVLGLRNSRPVAVSDQQFDLVPQLYAILHLVADVFVEIAILVLVSFHAVHSERRWIPKYPPAGNLIQEVLSGGDKGSILMKPPGRSFWPRRSRDCSPGDCLNQPSILNAFLESLDYGVVGTTLYFHDSFIKRSRYSFSDSPSPCLILNRYEVSIFRVFVPRNAAAKALASCLNESTDPGISLRYHCRVALVKVKENALQRAASLAFWMSMWYNLFWSSISAGLSIERSRPRCWVIPAFPRRSNTEVVLPRKFTVSLRHCPGSNLLGAAGDVATLGRAILLSRLLENSLPGRYSWSRCWSLTFLPLVRLLLQLAAGDRLRSLPFDLGCLIGVNFAAFSNGWWSLIFCDSRNASMSTRTVSVKLWTFPMRIFICVAGQSRVVKALDVLAGSLVHSFIAVTYKMEAPQSDGDTGGVSATGTPMHVLLGLGCLGDPIGLNSECSRRGTAVSPDGGRCDADSEGPTELEALKSCPERYARANGTSPGHDLSKVHGVHQQW</sequence>
<proteinExistence type="predicted"/>
<protein>
    <submittedName>
        <fullName evidence="1">Uncharacterized protein</fullName>
    </submittedName>
</protein>
<keyword evidence="2" id="KW-1185">Reference proteome</keyword>
<name>A0AA88D9J3_FICCA</name>
<comment type="caution">
    <text evidence="1">The sequence shown here is derived from an EMBL/GenBank/DDBJ whole genome shotgun (WGS) entry which is preliminary data.</text>
</comment>
<dbReference type="EMBL" id="BTGU01000031">
    <property type="protein sequence ID" value="GMN49570.1"/>
    <property type="molecule type" value="Genomic_DNA"/>
</dbReference>
<gene>
    <name evidence="1" type="ORF">TIFTF001_018745</name>
</gene>
<accession>A0AA88D9J3</accession>
<dbReference type="AlphaFoldDB" id="A0AA88D9J3"/>
<organism evidence="1 2">
    <name type="scientific">Ficus carica</name>
    <name type="common">Common fig</name>
    <dbReference type="NCBI Taxonomy" id="3494"/>
    <lineage>
        <taxon>Eukaryota</taxon>
        <taxon>Viridiplantae</taxon>
        <taxon>Streptophyta</taxon>
        <taxon>Embryophyta</taxon>
        <taxon>Tracheophyta</taxon>
        <taxon>Spermatophyta</taxon>
        <taxon>Magnoliopsida</taxon>
        <taxon>eudicotyledons</taxon>
        <taxon>Gunneridae</taxon>
        <taxon>Pentapetalae</taxon>
        <taxon>rosids</taxon>
        <taxon>fabids</taxon>
        <taxon>Rosales</taxon>
        <taxon>Moraceae</taxon>
        <taxon>Ficeae</taxon>
        <taxon>Ficus</taxon>
    </lineage>
</organism>
<reference evidence="1" key="1">
    <citation type="submission" date="2023-07" db="EMBL/GenBank/DDBJ databases">
        <title>draft genome sequence of fig (Ficus carica).</title>
        <authorList>
            <person name="Takahashi T."/>
            <person name="Nishimura K."/>
        </authorList>
    </citation>
    <scope>NUCLEOTIDE SEQUENCE</scope>
</reference>
<evidence type="ECO:0000313" key="1">
    <source>
        <dbReference type="EMBL" id="GMN49570.1"/>
    </source>
</evidence>
<evidence type="ECO:0000313" key="2">
    <source>
        <dbReference type="Proteomes" id="UP001187192"/>
    </source>
</evidence>